<dbReference type="STRING" id="79923.A0A419PJB7"/>
<keyword evidence="3" id="KW-0479">Metal-binding</keyword>
<evidence type="ECO:0000259" key="7">
    <source>
        <dbReference type="Pfam" id="PF04261"/>
    </source>
</evidence>
<reference evidence="9 10" key="2">
    <citation type="journal article" date="2021" name="Genomics">
        <title>High-quality reference genome for Clonorchis sinensis.</title>
        <authorList>
            <person name="Young N.D."/>
            <person name="Stroehlein A.J."/>
            <person name="Kinkar L."/>
            <person name="Wang T."/>
            <person name="Sohn W.M."/>
            <person name="Chang B.C.H."/>
            <person name="Kaur P."/>
            <person name="Weisz D."/>
            <person name="Dudchenko O."/>
            <person name="Aiden E.L."/>
            <person name="Korhonen P.K."/>
            <person name="Gasser R.B."/>
        </authorList>
    </citation>
    <scope>NUCLEOTIDE SEQUENCE [LARGE SCALE GENOMIC DNA]</scope>
    <source>
        <strain evidence="9">Cs-k2</strain>
    </source>
</reference>
<keyword evidence="2 9" id="KW-0575">Peroxidase</keyword>
<comment type="caution">
    <text evidence="9">The sequence shown here is derived from an EMBL/GenBank/DDBJ whole genome shotgun (WGS) entry which is preliminary data.</text>
</comment>
<evidence type="ECO:0000256" key="5">
    <source>
        <dbReference type="ARBA" id="ARBA00023004"/>
    </source>
</evidence>
<dbReference type="EMBL" id="NIRI02000005">
    <property type="protein sequence ID" value="KAG5455184.1"/>
    <property type="molecule type" value="Genomic_DNA"/>
</dbReference>
<comment type="similarity">
    <text evidence="6">Belongs to the DyP-type peroxidase family.</text>
</comment>
<evidence type="ECO:0000256" key="2">
    <source>
        <dbReference type="ARBA" id="ARBA00022559"/>
    </source>
</evidence>
<dbReference type="Pfam" id="PF20628">
    <property type="entry name" value="Dyp_perox_C"/>
    <property type="match status" value="1"/>
</dbReference>
<keyword evidence="4" id="KW-0560">Oxidoreductase</keyword>
<dbReference type="NCBIfam" id="TIGR01413">
    <property type="entry name" value="Dyp_perox_fam"/>
    <property type="match status" value="1"/>
</dbReference>
<dbReference type="InterPro" id="IPR048327">
    <property type="entry name" value="Dyp_perox_N"/>
</dbReference>
<dbReference type="PANTHER" id="PTHR30521">
    <property type="entry name" value="DEFERROCHELATASE/PEROXIDASE"/>
    <property type="match status" value="1"/>
</dbReference>
<dbReference type="PROSITE" id="PS51404">
    <property type="entry name" value="DYP_PEROXIDASE"/>
    <property type="match status" value="1"/>
</dbReference>
<dbReference type="InterPro" id="IPR011008">
    <property type="entry name" value="Dimeric_a/b-barrel"/>
</dbReference>
<feature type="domain" description="Dyp-type peroxidase C-terminal" evidence="8">
    <location>
        <begin position="329"/>
        <end position="485"/>
    </location>
</feature>
<evidence type="ECO:0000256" key="4">
    <source>
        <dbReference type="ARBA" id="ARBA00023002"/>
    </source>
</evidence>
<evidence type="ECO:0000259" key="8">
    <source>
        <dbReference type="Pfam" id="PF20628"/>
    </source>
</evidence>
<dbReference type="Proteomes" id="UP000286415">
    <property type="component" value="Unassembled WGS sequence"/>
</dbReference>
<dbReference type="OrthoDB" id="76259at2759"/>
<dbReference type="GO" id="GO:0046872">
    <property type="term" value="F:metal ion binding"/>
    <property type="evidence" value="ECO:0007669"/>
    <property type="project" value="UniProtKB-KW"/>
</dbReference>
<gene>
    <name evidence="9" type="ORF">CSKR_106515</name>
</gene>
<dbReference type="GO" id="GO:0005829">
    <property type="term" value="C:cytosol"/>
    <property type="evidence" value="ECO:0007669"/>
    <property type="project" value="TreeGrafter"/>
</dbReference>
<name>A0A419PJB7_CLOSI</name>
<dbReference type="AlphaFoldDB" id="A0A419PJB7"/>
<evidence type="ECO:0000256" key="3">
    <source>
        <dbReference type="ARBA" id="ARBA00022723"/>
    </source>
</evidence>
<dbReference type="InterPro" id="IPR048328">
    <property type="entry name" value="Dyp_perox_C"/>
</dbReference>
<evidence type="ECO:0000256" key="6">
    <source>
        <dbReference type="ARBA" id="ARBA00025737"/>
    </source>
</evidence>
<dbReference type="GO" id="GO:0004601">
    <property type="term" value="F:peroxidase activity"/>
    <property type="evidence" value="ECO:0007669"/>
    <property type="project" value="UniProtKB-KW"/>
</dbReference>
<dbReference type="SUPFAM" id="SSF54909">
    <property type="entry name" value="Dimeric alpha+beta barrel"/>
    <property type="match status" value="1"/>
</dbReference>
<comment type="cofactor">
    <cofactor evidence="1">
        <name>heme b</name>
        <dbReference type="ChEBI" id="CHEBI:60344"/>
    </cofactor>
</comment>
<dbReference type="Pfam" id="PF04261">
    <property type="entry name" value="Dyp_perox_N"/>
    <property type="match status" value="1"/>
</dbReference>
<dbReference type="InterPro" id="IPR006314">
    <property type="entry name" value="Dyp_peroxidase"/>
</dbReference>
<feature type="domain" description="Dyp-type peroxidase N-terminal" evidence="7">
    <location>
        <begin position="190"/>
        <end position="310"/>
    </location>
</feature>
<protein>
    <submittedName>
        <fullName evidence="9">Dye-decolorizing peroxidase YfeX</fullName>
    </submittedName>
</protein>
<keyword evidence="10" id="KW-1185">Reference proteome</keyword>
<proteinExistence type="inferred from homology"/>
<dbReference type="InParanoid" id="A0A419PJB7"/>
<keyword evidence="5" id="KW-0408">Iron</keyword>
<evidence type="ECO:0000313" key="9">
    <source>
        <dbReference type="EMBL" id="KAG5455184.1"/>
    </source>
</evidence>
<sequence>MRYSLDELLFGFTPPSRRACRARPVRYIPRLHARDKPRVTKAEFQCILQFGTILKKTTEFWRVFDGYRILSTITIPDQHPVPNIQDVTASLSVTEVDRSDKRFLWTSAASLDIADIACNRGTMNFAKFLTPFVRRVGSRSTGRMVCVALSTTGFAGVAYTYMNHTPTTFLSNHAFPLLAQCAAKVDPQGSVISDTKNHALFLTIHLKPGASTQACLKAVGQLQQHVDAICPPSMRDESDEIWFGVGFGPEFLDRLKPNAKPSGLAPYPYRHRSGPLGDLPSTGGDIFIHAKCHERGKLFELCQAIVHSFPTGSIDKFEDIYGWVYRGGRDLSGFIDGTENPADEDDRIKAAIDPKTKGSYVVAQKWIHKHDLIRATRDDTKSQWIGREIEDSTELKKKTLTAHVSRMVGSAEFDAPAKFQIVRHSQPYGTLSGNSGLFFIGYSATPVALDFMLDRMTGHADDTRADDVMRMTTCVTGQYYFFPSQSDLERLIHEGGSSGFWGRR</sequence>
<evidence type="ECO:0000313" key="10">
    <source>
        <dbReference type="Proteomes" id="UP000286415"/>
    </source>
</evidence>
<reference evidence="9 10" key="1">
    <citation type="journal article" date="2018" name="Biotechnol. Adv.">
        <title>Improved genomic resources and new bioinformatic workflow for the carcinogenic parasite Clonorchis sinensis: Biotechnological implications.</title>
        <authorList>
            <person name="Wang D."/>
            <person name="Korhonen P.K."/>
            <person name="Gasser R.B."/>
            <person name="Young N.D."/>
        </authorList>
    </citation>
    <scope>NUCLEOTIDE SEQUENCE [LARGE SCALE GENOMIC DNA]</scope>
    <source>
        <strain evidence="9">Cs-k2</strain>
    </source>
</reference>
<evidence type="ECO:0000256" key="1">
    <source>
        <dbReference type="ARBA" id="ARBA00001970"/>
    </source>
</evidence>
<dbReference type="GO" id="GO:0020037">
    <property type="term" value="F:heme binding"/>
    <property type="evidence" value="ECO:0007669"/>
    <property type="project" value="InterPro"/>
</dbReference>
<organism evidence="9 10">
    <name type="scientific">Clonorchis sinensis</name>
    <name type="common">Chinese liver fluke</name>
    <dbReference type="NCBI Taxonomy" id="79923"/>
    <lineage>
        <taxon>Eukaryota</taxon>
        <taxon>Metazoa</taxon>
        <taxon>Spiralia</taxon>
        <taxon>Lophotrochozoa</taxon>
        <taxon>Platyhelminthes</taxon>
        <taxon>Trematoda</taxon>
        <taxon>Digenea</taxon>
        <taxon>Opisthorchiida</taxon>
        <taxon>Opisthorchiata</taxon>
        <taxon>Opisthorchiidae</taxon>
        <taxon>Clonorchis</taxon>
    </lineage>
</organism>
<dbReference type="PANTHER" id="PTHR30521:SF0">
    <property type="entry name" value="DYP-TYPE PEROXIDASE FAMILY PROTEIN"/>
    <property type="match status" value="1"/>
</dbReference>
<accession>A0A419PJB7</accession>